<dbReference type="GO" id="GO:0006508">
    <property type="term" value="P:proteolysis"/>
    <property type="evidence" value="ECO:0007669"/>
    <property type="project" value="InterPro"/>
</dbReference>
<dbReference type="GO" id="GO:0009002">
    <property type="term" value="F:serine-type D-Ala-D-Ala carboxypeptidase activity"/>
    <property type="evidence" value="ECO:0007669"/>
    <property type="project" value="InterPro"/>
</dbReference>
<keyword evidence="4" id="KW-0133">Cell shape</keyword>
<feature type="transmembrane region" description="Helical" evidence="11">
    <location>
        <begin position="379"/>
        <end position="401"/>
    </location>
</feature>
<feature type="region of interest" description="Disordered" evidence="10">
    <location>
        <begin position="33"/>
        <end position="63"/>
    </location>
</feature>
<evidence type="ECO:0000256" key="8">
    <source>
        <dbReference type="PIRSR" id="PIRSR618044-2"/>
    </source>
</evidence>
<evidence type="ECO:0000259" key="13">
    <source>
        <dbReference type="Pfam" id="PF00768"/>
    </source>
</evidence>
<reference evidence="14 15" key="1">
    <citation type="submission" date="2018-07" db="EMBL/GenBank/DDBJ databases">
        <title>Genomic Encyclopedia of Type Strains, Phase III (KMG-III): the genomes of soil and plant-associated and newly described type strains.</title>
        <authorList>
            <person name="Whitman W."/>
        </authorList>
    </citation>
    <scope>NUCLEOTIDE SEQUENCE [LARGE SCALE GENOMIC DNA]</scope>
    <source>
        <strain evidence="14 15">CECT 8575</strain>
    </source>
</reference>
<dbReference type="GO" id="GO:0009252">
    <property type="term" value="P:peptidoglycan biosynthetic process"/>
    <property type="evidence" value="ECO:0007669"/>
    <property type="project" value="UniProtKB-KW"/>
</dbReference>
<keyword evidence="11" id="KW-0472">Membrane</keyword>
<evidence type="ECO:0000313" key="14">
    <source>
        <dbReference type="EMBL" id="RCW38835.1"/>
    </source>
</evidence>
<dbReference type="SUPFAM" id="SSF56601">
    <property type="entry name" value="beta-lactamase/transpeptidase-like"/>
    <property type="match status" value="1"/>
</dbReference>
<dbReference type="GO" id="GO:0008360">
    <property type="term" value="P:regulation of cell shape"/>
    <property type="evidence" value="ECO:0007669"/>
    <property type="project" value="UniProtKB-KW"/>
</dbReference>
<feature type="signal peptide" evidence="12">
    <location>
        <begin position="1"/>
        <end position="25"/>
    </location>
</feature>
<organism evidence="14 15">
    <name type="scientific">Halopolyspora algeriensis</name>
    <dbReference type="NCBI Taxonomy" id="1500506"/>
    <lineage>
        <taxon>Bacteria</taxon>
        <taxon>Bacillati</taxon>
        <taxon>Actinomycetota</taxon>
        <taxon>Actinomycetes</taxon>
        <taxon>Actinomycetes incertae sedis</taxon>
        <taxon>Halopolyspora</taxon>
    </lineage>
</organism>
<evidence type="ECO:0000313" key="15">
    <source>
        <dbReference type="Proteomes" id="UP000253495"/>
    </source>
</evidence>
<name>A0A368VF29_9ACTN</name>
<dbReference type="GO" id="GO:0071555">
    <property type="term" value="P:cell wall organization"/>
    <property type="evidence" value="ECO:0007669"/>
    <property type="project" value="UniProtKB-KW"/>
</dbReference>
<keyword evidence="11" id="KW-0812">Transmembrane</keyword>
<dbReference type="Pfam" id="PF00768">
    <property type="entry name" value="Peptidase_S11"/>
    <property type="match status" value="1"/>
</dbReference>
<evidence type="ECO:0000256" key="3">
    <source>
        <dbReference type="ARBA" id="ARBA00022801"/>
    </source>
</evidence>
<feature type="domain" description="Peptidase S11 D-alanyl-D-alanine carboxypeptidase A N-terminal" evidence="13">
    <location>
        <begin position="90"/>
        <end position="311"/>
    </location>
</feature>
<evidence type="ECO:0000256" key="5">
    <source>
        <dbReference type="ARBA" id="ARBA00022984"/>
    </source>
</evidence>
<feature type="region of interest" description="Disordered" evidence="10">
    <location>
        <begin position="341"/>
        <end position="377"/>
    </location>
</feature>
<protein>
    <submittedName>
        <fullName evidence="14">D-alanyl-D-alanine carboxypeptidase (Penicillin-binding protein 5/6)</fullName>
    </submittedName>
</protein>
<accession>A0A368VF29</accession>
<gene>
    <name evidence="14" type="ORF">DFQ14_11939</name>
</gene>
<dbReference type="PRINTS" id="PR00725">
    <property type="entry name" value="DADACBPTASE1"/>
</dbReference>
<dbReference type="InterPro" id="IPR001967">
    <property type="entry name" value="Peptidase_S11_N"/>
</dbReference>
<evidence type="ECO:0000256" key="11">
    <source>
        <dbReference type="SAM" id="Phobius"/>
    </source>
</evidence>
<feature type="active site" description="Acyl-ester intermediate" evidence="7">
    <location>
        <position position="122"/>
    </location>
</feature>
<keyword evidence="6" id="KW-0961">Cell wall biogenesis/degradation</keyword>
<keyword evidence="5" id="KW-0573">Peptidoglycan synthesis</keyword>
<evidence type="ECO:0000256" key="1">
    <source>
        <dbReference type="ARBA" id="ARBA00007164"/>
    </source>
</evidence>
<evidence type="ECO:0000256" key="7">
    <source>
        <dbReference type="PIRSR" id="PIRSR618044-1"/>
    </source>
</evidence>
<comment type="similarity">
    <text evidence="1 9">Belongs to the peptidase S11 family.</text>
</comment>
<feature type="binding site" evidence="8">
    <location>
        <position position="283"/>
    </location>
    <ligand>
        <name>substrate</name>
    </ligand>
</feature>
<evidence type="ECO:0000256" key="6">
    <source>
        <dbReference type="ARBA" id="ARBA00023316"/>
    </source>
</evidence>
<dbReference type="InterPro" id="IPR012338">
    <property type="entry name" value="Beta-lactam/transpept-like"/>
</dbReference>
<proteinExistence type="inferred from homology"/>
<dbReference type="PANTHER" id="PTHR21581:SF33">
    <property type="entry name" value="D-ALANYL-D-ALANINE CARBOXYPEPTIDASE DACB"/>
    <property type="match status" value="1"/>
</dbReference>
<keyword evidence="3" id="KW-0378">Hydrolase</keyword>
<feature type="active site" evidence="7">
    <location>
        <position position="177"/>
    </location>
</feature>
<keyword evidence="14" id="KW-0121">Carboxypeptidase</keyword>
<keyword evidence="14" id="KW-0645">Protease</keyword>
<dbReference type="Gene3D" id="3.40.710.10">
    <property type="entry name" value="DD-peptidase/beta-lactamase superfamily"/>
    <property type="match status" value="1"/>
</dbReference>
<evidence type="ECO:0000256" key="12">
    <source>
        <dbReference type="SAM" id="SignalP"/>
    </source>
</evidence>
<keyword evidence="15" id="KW-1185">Reference proteome</keyword>
<feature type="compositionally biased region" description="Polar residues" evidence="10">
    <location>
        <begin position="344"/>
        <end position="360"/>
    </location>
</feature>
<dbReference type="InterPro" id="IPR018044">
    <property type="entry name" value="Peptidase_S11"/>
</dbReference>
<evidence type="ECO:0000256" key="9">
    <source>
        <dbReference type="RuleBase" id="RU004016"/>
    </source>
</evidence>
<keyword evidence="2 12" id="KW-0732">Signal</keyword>
<evidence type="ECO:0000256" key="10">
    <source>
        <dbReference type="SAM" id="MobiDB-lite"/>
    </source>
</evidence>
<sequence>MLRAKTAIAVGVLLIVVLGPRAALATETEIAEPPANCPNATLPPPPVDSSEVPPSGVPSPEPLPVPEEAVGGERMGACGVIVPSGSPAVPTEVTSSTWILAELDSGDVLAAKNPHGRHRPASVIKVLTALVAIRQLDMSETITVTQADAGKEGSKAGLVPGVTYTVRQVLTGLLLQSGNDAAHALARKLGGPDRTLTRMNRLARELGALDTRAATPSGLDGPGMSTSAYDMALIFRAALQEPAFAEIVARHHAEIPGRPDGPPLQLYNDNDVLRNYPGALGGKTGYTNDARHTYIAAAERDGHKLVAVLLRGENHPLPLSQQATALLDYGFRLGADAQAVGQLESPQPASSTSRAPQQQAGMAEKVDSSGPPEASGSSLFGTVGGPLALLVTALVAVLGAVGVRQRRAKLAATRRDSAELTDDEHP</sequence>
<keyword evidence="11" id="KW-1133">Transmembrane helix</keyword>
<evidence type="ECO:0000256" key="4">
    <source>
        <dbReference type="ARBA" id="ARBA00022960"/>
    </source>
</evidence>
<dbReference type="EMBL" id="QPJC01000019">
    <property type="protein sequence ID" value="RCW38835.1"/>
    <property type="molecule type" value="Genomic_DNA"/>
</dbReference>
<feature type="chain" id="PRO_5016579083" evidence="12">
    <location>
        <begin position="26"/>
        <end position="426"/>
    </location>
</feature>
<dbReference type="Proteomes" id="UP000253495">
    <property type="component" value="Unassembled WGS sequence"/>
</dbReference>
<feature type="active site" evidence="7">
    <location>
        <position position="125"/>
    </location>
</feature>
<dbReference type="AlphaFoldDB" id="A0A368VF29"/>
<comment type="caution">
    <text evidence="14">The sequence shown here is derived from an EMBL/GenBank/DDBJ whole genome shotgun (WGS) entry which is preliminary data.</text>
</comment>
<dbReference type="PANTHER" id="PTHR21581">
    <property type="entry name" value="D-ALANYL-D-ALANINE CARBOXYPEPTIDASE"/>
    <property type="match status" value="1"/>
</dbReference>
<evidence type="ECO:0000256" key="2">
    <source>
        <dbReference type="ARBA" id="ARBA00022729"/>
    </source>
</evidence>